<name>A0A6J7UM12_9ZZZZ</name>
<dbReference type="InterPro" id="IPR029063">
    <property type="entry name" value="SAM-dependent_MTases_sf"/>
</dbReference>
<dbReference type="InterPro" id="IPR050078">
    <property type="entry name" value="Ribosomal_L11_MeTrfase_PrmA"/>
</dbReference>
<dbReference type="EMBL" id="CAFBQU010000043">
    <property type="protein sequence ID" value="CAB5066949.1"/>
    <property type="molecule type" value="Genomic_DNA"/>
</dbReference>
<dbReference type="PANTHER" id="PTHR43648:SF1">
    <property type="entry name" value="ELECTRON TRANSFER FLAVOPROTEIN BETA SUBUNIT LYSINE METHYLTRANSFERASE"/>
    <property type="match status" value="1"/>
</dbReference>
<reference evidence="3" key="1">
    <citation type="submission" date="2020-05" db="EMBL/GenBank/DDBJ databases">
        <authorList>
            <person name="Chiriac C."/>
            <person name="Salcher M."/>
            <person name="Ghai R."/>
            <person name="Kavagutti S V."/>
        </authorList>
    </citation>
    <scope>NUCLEOTIDE SEQUENCE</scope>
</reference>
<dbReference type="SUPFAM" id="SSF53335">
    <property type="entry name" value="S-adenosyl-L-methionine-dependent methyltransferases"/>
    <property type="match status" value="1"/>
</dbReference>
<accession>A0A6J7UM12</accession>
<dbReference type="GO" id="GO:0008276">
    <property type="term" value="F:protein methyltransferase activity"/>
    <property type="evidence" value="ECO:0007669"/>
    <property type="project" value="TreeGrafter"/>
</dbReference>
<dbReference type="AlphaFoldDB" id="A0A6J7UM12"/>
<dbReference type="PANTHER" id="PTHR43648">
    <property type="entry name" value="ELECTRON TRANSFER FLAVOPROTEIN BETA SUBUNIT LYSINE METHYLTRANSFERASE"/>
    <property type="match status" value="1"/>
</dbReference>
<keyword evidence="2" id="KW-0808">Transferase</keyword>
<evidence type="ECO:0000256" key="1">
    <source>
        <dbReference type="ARBA" id="ARBA00022603"/>
    </source>
</evidence>
<organism evidence="3">
    <name type="scientific">freshwater metagenome</name>
    <dbReference type="NCBI Taxonomy" id="449393"/>
    <lineage>
        <taxon>unclassified sequences</taxon>
        <taxon>metagenomes</taxon>
        <taxon>ecological metagenomes</taxon>
    </lineage>
</organism>
<sequence length="313" mass="34522">MLQRVVDSVKIFAASMSDSSQHVRENILLEILVEQDFVEIVSDALWACGAQAVEVIDEATQTVVRTHLGSHPLEQWEAYVEQFGTEMNRLSNWPVRLFAQNSDVANTWRQFAKTTLVENIAIIPLWKKDEFNIADATLLPIFIEPYGSFGMGDHPTTRATLTLALRQLQEANETPDILDIGCGSGVLSIALLKKFGGRAHGIDLAATAVEASIFNAQFNGVEDSFTCQQGGLECILGTYSHVLANILAPVLLEGADAISGAVQKDGYLFLSGFTESRELDIVACYEKLGFRYLDKREIDGWLGLSLQRVSEHQ</sequence>
<dbReference type="Gene3D" id="3.40.50.150">
    <property type="entry name" value="Vaccinia Virus protein VP39"/>
    <property type="match status" value="1"/>
</dbReference>
<protein>
    <submittedName>
        <fullName evidence="3">Unannotated protein</fullName>
    </submittedName>
</protein>
<dbReference type="CDD" id="cd02440">
    <property type="entry name" value="AdoMet_MTases"/>
    <property type="match status" value="1"/>
</dbReference>
<evidence type="ECO:0000256" key="2">
    <source>
        <dbReference type="ARBA" id="ARBA00022679"/>
    </source>
</evidence>
<evidence type="ECO:0000313" key="3">
    <source>
        <dbReference type="EMBL" id="CAB5066949.1"/>
    </source>
</evidence>
<gene>
    <name evidence="3" type="ORF">UFOPK4347_01337</name>
</gene>
<proteinExistence type="predicted"/>
<dbReference type="GO" id="GO:0032259">
    <property type="term" value="P:methylation"/>
    <property type="evidence" value="ECO:0007669"/>
    <property type="project" value="UniProtKB-KW"/>
</dbReference>
<keyword evidence="1" id="KW-0489">Methyltransferase</keyword>
<dbReference type="Pfam" id="PF06325">
    <property type="entry name" value="PrmA"/>
    <property type="match status" value="1"/>
</dbReference>